<dbReference type="InterPro" id="IPR008807">
    <property type="entry name" value="ROS_MUCR"/>
</dbReference>
<dbReference type="Pfam" id="PF05443">
    <property type="entry name" value="ROS_MUCR"/>
    <property type="match status" value="1"/>
</dbReference>
<gene>
    <name evidence="2" type="ORF">EGY25_04460</name>
</gene>
<protein>
    <submittedName>
        <fullName evidence="2">MucR family transcriptional regulator</fullName>
    </submittedName>
</protein>
<dbReference type="Gene3D" id="1.10.10.1550">
    <property type="entry name" value="ROS/MUCR transcriptional regulator protein"/>
    <property type="match status" value="1"/>
</dbReference>
<sequence>MPDDRSRAIGMLVAWACRVVFGGDAAPPLTTDIDLSEVSAPDNPAVPIRKSIQPDYLVCLEDGRRFKSLKRHLRTRYDLSPEDYIARWGLPSDYPMQAPNFARNRAELAAKMGLGGGSN</sequence>
<dbReference type="GO" id="GO:0003677">
    <property type="term" value="F:DNA binding"/>
    <property type="evidence" value="ECO:0007669"/>
    <property type="project" value="InterPro"/>
</dbReference>
<dbReference type="AlphaFoldDB" id="A0A4Y9S2N5"/>
<accession>A0A4Y9S2N5</accession>
<organism evidence="2 3">
    <name type="scientific">Brevundimonas intermedia</name>
    <dbReference type="NCBI Taxonomy" id="74315"/>
    <lineage>
        <taxon>Bacteria</taxon>
        <taxon>Pseudomonadati</taxon>
        <taxon>Pseudomonadota</taxon>
        <taxon>Alphaproteobacteria</taxon>
        <taxon>Caulobacterales</taxon>
        <taxon>Caulobacteraceae</taxon>
        <taxon>Brevundimonas</taxon>
    </lineage>
</organism>
<dbReference type="GO" id="GO:0006355">
    <property type="term" value="P:regulation of DNA-templated transcription"/>
    <property type="evidence" value="ECO:0007669"/>
    <property type="project" value="InterPro"/>
</dbReference>
<comment type="caution">
    <text evidence="2">The sequence shown here is derived from an EMBL/GenBank/DDBJ whole genome shotgun (WGS) entry which is preliminary data.</text>
</comment>
<comment type="similarity">
    <text evidence="1">Belongs to the ros/MucR family.</text>
</comment>
<dbReference type="InterPro" id="IPR041920">
    <property type="entry name" value="ROS/MUCR_sf"/>
</dbReference>
<reference evidence="2 3" key="1">
    <citation type="submission" date="2019-03" db="EMBL/GenBank/DDBJ databases">
        <title>Draft genome of Brevundimonas sp. a heavy metal resistant soil bacteria.</title>
        <authorList>
            <person name="Soto J."/>
        </authorList>
    </citation>
    <scope>NUCLEOTIDE SEQUENCE [LARGE SCALE GENOMIC DNA]</scope>
    <source>
        <strain evidence="2 3">B-10</strain>
    </source>
</reference>
<dbReference type="Proteomes" id="UP000298216">
    <property type="component" value="Unassembled WGS sequence"/>
</dbReference>
<evidence type="ECO:0000313" key="2">
    <source>
        <dbReference type="EMBL" id="TFW14731.1"/>
    </source>
</evidence>
<keyword evidence="3" id="KW-1185">Reference proteome</keyword>
<dbReference type="RefSeq" id="WP_135194113.1">
    <property type="nucleotide sequence ID" value="NZ_SPVH01000002.1"/>
</dbReference>
<dbReference type="GO" id="GO:0008270">
    <property type="term" value="F:zinc ion binding"/>
    <property type="evidence" value="ECO:0007669"/>
    <property type="project" value="InterPro"/>
</dbReference>
<dbReference type="OrthoDB" id="9809693at2"/>
<proteinExistence type="inferred from homology"/>
<evidence type="ECO:0000256" key="1">
    <source>
        <dbReference type="ARBA" id="ARBA00007031"/>
    </source>
</evidence>
<name>A0A4Y9S2N5_9CAUL</name>
<evidence type="ECO:0000313" key="3">
    <source>
        <dbReference type="Proteomes" id="UP000298216"/>
    </source>
</evidence>
<dbReference type="EMBL" id="SPVH01000002">
    <property type="protein sequence ID" value="TFW14731.1"/>
    <property type="molecule type" value="Genomic_DNA"/>
</dbReference>